<dbReference type="FunFam" id="3.10.20.370:FF:000001">
    <property type="entry name" value="Retrovirus-related Pol polyprotein from transposon 17.6-like protein"/>
    <property type="match status" value="1"/>
</dbReference>
<evidence type="ECO:0000256" key="7">
    <source>
        <dbReference type="ARBA" id="ARBA00022801"/>
    </source>
</evidence>
<evidence type="ECO:0000256" key="2">
    <source>
        <dbReference type="ARBA" id="ARBA00022679"/>
    </source>
</evidence>
<keyword evidence="12" id="KW-1185">Reference proteome</keyword>
<keyword evidence="3" id="KW-0548">Nucleotidyltransferase</keyword>
<reference evidence="11 12" key="1">
    <citation type="submission" date="2023-11" db="EMBL/GenBank/DDBJ databases">
        <authorList>
            <person name="Hedman E."/>
            <person name="Englund M."/>
            <person name="Stromberg M."/>
            <person name="Nyberg Akerstrom W."/>
            <person name="Nylinder S."/>
            <person name="Jareborg N."/>
            <person name="Kallberg Y."/>
            <person name="Kronander E."/>
        </authorList>
    </citation>
    <scope>NUCLEOTIDE SEQUENCE [LARGE SCALE GENOMIC DNA]</scope>
</reference>
<evidence type="ECO:0000256" key="5">
    <source>
        <dbReference type="ARBA" id="ARBA00022750"/>
    </source>
</evidence>
<name>A0AAV1MB84_9NEOP</name>
<dbReference type="FunFam" id="3.30.70.270:FF:000026">
    <property type="entry name" value="Transposon Ty3-G Gag-Pol polyprotein"/>
    <property type="match status" value="1"/>
</dbReference>
<dbReference type="FunFam" id="3.10.10.10:FF:000007">
    <property type="entry name" value="Retrovirus-related Pol polyprotein from transposon 17.6-like Protein"/>
    <property type="match status" value="1"/>
</dbReference>
<comment type="caution">
    <text evidence="11">The sequence shown here is derived from an EMBL/GenBank/DDBJ whole genome shotgun (WGS) entry which is preliminary data.</text>
</comment>
<dbReference type="Gene3D" id="3.30.70.270">
    <property type="match status" value="2"/>
</dbReference>
<dbReference type="CDD" id="cd09274">
    <property type="entry name" value="RNase_HI_RT_Ty3"/>
    <property type="match status" value="1"/>
</dbReference>
<dbReference type="PANTHER" id="PTHR33064">
    <property type="entry name" value="POL PROTEIN"/>
    <property type="match status" value="1"/>
</dbReference>
<evidence type="ECO:0000259" key="10">
    <source>
        <dbReference type="PROSITE" id="PS50878"/>
    </source>
</evidence>
<dbReference type="Proteomes" id="UP001314205">
    <property type="component" value="Unassembled WGS sequence"/>
</dbReference>
<keyword evidence="9" id="KW-0472">Membrane</keyword>
<dbReference type="Pfam" id="PF17917">
    <property type="entry name" value="RT_RNaseH"/>
    <property type="match status" value="1"/>
</dbReference>
<dbReference type="Gene3D" id="3.10.10.10">
    <property type="entry name" value="HIV Type 1 Reverse Transcriptase, subunit A, domain 1"/>
    <property type="match status" value="1"/>
</dbReference>
<dbReference type="GO" id="GO:0006508">
    <property type="term" value="P:proteolysis"/>
    <property type="evidence" value="ECO:0007669"/>
    <property type="project" value="UniProtKB-KW"/>
</dbReference>
<evidence type="ECO:0000256" key="4">
    <source>
        <dbReference type="ARBA" id="ARBA00022722"/>
    </source>
</evidence>
<dbReference type="InterPro" id="IPR041373">
    <property type="entry name" value="RT_RNaseH"/>
</dbReference>
<gene>
    <name evidence="11" type="ORF">PARMNEM_LOCUS22678</name>
</gene>
<dbReference type="InterPro" id="IPR051320">
    <property type="entry name" value="Viral_Replic_Matur_Polypro"/>
</dbReference>
<dbReference type="GO" id="GO:0003964">
    <property type="term" value="F:RNA-directed DNA polymerase activity"/>
    <property type="evidence" value="ECO:0007669"/>
    <property type="project" value="UniProtKB-KW"/>
</dbReference>
<keyword evidence="1" id="KW-0645">Protease</keyword>
<keyword evidence="9" id="KW-1133">Transmembrane helix</keyword>
<evidence type="ECO:0000313" key="11">
    <source>
        <dbReference type="EMBL" id="CAK1604465.1"/>
    </source>
</evidence>
<evidence type="ECO:0000256" key="1">
    <source>
        <dbReference type="ARBA" id="ARBA00022670"/>
    </source>
</evidence>
<dbReference type="GO" id="GO:0004519">
    <property type="term" value="F:endonuclease activity"/>
    <property type="evidence" value="ECO:0007669"/>
    <property type="project" value="UniProtKB-KW"/>
</dbReference>
<dbReference type="SUPFAM" id="SSF56672">
    <property type="entry name" value="DNA/RNA polymerases"/>
    <property type="match status" value="1"/>
</dbReference>
<evidence type="ECO:0000256" key="9">
    <source>
        <dbReference type="SAM" id="Phobius"/>
    </source>
</evidence>
<dbReference type="InterPro" id="IPR000477">
    <property type="entry name" value="RT_dom"/>
</dbReference>
<keyword evidence="4" id="KW-0540">Nuclease</keyword>
<keyword evidence="5" id="KW-0064">Aspartyl protease</keyword>
<evidence type="ECO:0000256" key="6">
    <source>
        <dbReference type="ARBA" id="ARBA00022759"/>
    </source>
</evidence>
<dbReference type="InterPro" id="IPR043128">
    <property type="entry name" value="Rev_trsase/Diguanyl_cyclase"/>
</dbReference>
<evidence type="ECO:0000256" key="8">
    <source>
        <dbReference type="ARBA" id="ARBA00022918"/>
    </source>
</evidence>
<keyword evidence="8" id="KW-0695">RNA-directed DNA polymerase</keyword>
<keyword evidence="2" id="KW-0808">Transferase</keyword>
<dbReference type="GO" id="GO:0004190">
    <property type="term" value="F:aspartic-type endopeptidase activity"/>
    <property type="evidence" value="ECO:0007669"/>
    <property type="project" value="UniProtKB-KW"/>
</dbReference>
<feature type="transmembrane region" description="Helical" evidence="9">
    <location>
        <begin position="876"/>
        <end position="898"/>
    </location>
</feature>
<dbReference type="AlphaFoldDB" id="A0AAV1MB84"/>
<evidence type="ECO:0000313" key="12">
    <source>
        <dbReference type="Proteomes" id="UP001314205"/>
    </source>
</evidence>
<dbReference type="EMBL" id="CAVLGL010000159">
    <property type="protein sequence ID" value="CAK1604465.1"/>
    <property type="molecule type" value="Genomic_DNA"/>
</dbReference>
<dbReference type="InterPro" id="IPR043502">
    <property type="entry name" value="DNA/RNA_pol_sf"/>
</dbReference>
<proteinExistence type="predicted"/>
<organism evidence="11 12">
    <name type="scientific">Parnassius mnemosyne</name>
    <name type="common">clouded apollo</name>
    <dbReference type="NCBI Taxonomy" id="213953"/>
    <lineage>
        <taxon>Eukaryota</taxon>
        <taxon>Metazoa</taxon>
        <taxon>Ecdysozoa</taxon>
        <taxon>Arthropoda</taxon>
        <taxon>Hexapoda</taxon>
        <taxon>Insecta</taxon>
        <taxon>Pterygota</taxon>
        <taxon>Neoptera</taxon>
        <taxon>Endopterygota</taxon>
        <taxon>Lepidoptera</taxon>
        <taxon>Glossata</taxon>
        <taxon>Ditrysia</taxon>
        <taxon>Papilionoidea</taxon>
        <taxon>Papilionidae</taxon>
        <taxon>Parnassiinae</taxon>
        <taxon>Parnassini</taxon>
        <taxon>Parnassius</taxon>
        <taxon>Driopa</taxon>
    </lineage>
</organism>
<dbReference type="Pfam" id="PF00078">
    <property type="entry name" value="RVT_1"/>
    <property type="match status" value="1"/>
</dbReference>
<dbReference type="PROSITE" id="PS50878">
    <property type="entry name" value="RT_POL"/>
    <property type="match status" value="1"/>
</dbReference>
<keyword evidence="9" id="KW-0812">Transmembrane</keyword>
<keyword evidence="6" id="KW-0255">Endonuclease</keyword>
<dbReference type="CDD" id="cd01647">
    <property type="entry name" value="RT_LTR"/>
    <property type="match status" value="1"/>
</dbReference>
<dbReference type="PANTHER" id="PTHR33064:SF37">
    <property type="entry name" value="RIBONUCLEASE H"/>
    <property type="match status" value="1"/>
</dbReference>
<evidence type="ECO:0000256" key="3">
    <source>
        <dbReference type="ARBA" id="ARBA00022695"/>
    </source>
</evidence>
<protein>
    <recommendedName>
        <fullName evidence="10">Reverse transcriptase domain-containing protein</fullName>
    </recommendedName>
</protein>
<keyword evidence="7" id="KW-0378">Hydrolase</keyword>
<sequence length="936" mass="107681">MLEQGIIRPSESAWSSPIWIVPKKVDASGKTKWRLVVDFRKLNEKTISDKYPIPNISDVLDKLGNCQYFTTLDLASGFYQVEMNPSDIPKTAFNVEHGHFEFLRMPMGLKNSPSTFQRVMDNVLHDLQNTVCLVYLDDIIVFSTSLQEHMVNLEKVFQKLRESNFKIQMDKSEFLKLETAYLGHIISKGGIKPNPSKISAIEKYPLPKTAKEIKQFLGLIGYYRKFIPDFARITKPLTQCLKKGRKITLDTDYINCFEKCKTLLTKDPILQYPDFNKEFILTTDASNVAIGAILSQGPIGSDKPVCYASRTLNESEVNYSTIEKELLAVVWATKYFRPYLFGRTFKILTDHKPLQWVMNLKEPNSRLTRTLKLLTVLTVLTIEAQEIKLEYLEDGPGLLPFRLGPTTLITHYHTFLQYVKLDDIRDKVTLLQVQLQNYKNRLDNGTNLLYELQMDYLSSKLDKVLLQLNSLEPSRTKRGLVDGLGSVIKSVTGNLDYLDAAKYNNAIKFLKDNQDRIESEFNSHISISKEWMLQHNSVISQIIENENKINSTLIQLLDRAAYRDSSLIKYAKFAQLLTILTENIDDMLNELNRIENILAFSRASSTHHSTLSVKVIKSMLVRLRQIYDKEHVLNLETREYYDIIKSGYYFTENQIVIVLKFPVISKDTFDLFRLSIVPNKNHQSIIPPYPLIATNREKFVYMETECPKLSNRYLCEKETNTQIRTQSDCIQNLIINQSIAKSCKITDIALSKEAMERLDDKHYTISFPQPTKVHTVCGREDITTLQGSYLATIPINCFLRTQEFTITNINDQVEGHPLKLMKIPMDINAKSNPAVPRISLNTINLKGLHAAQDQLMMQPPLHLREMDLPTLYHTTIPFYAVLSSMAIFAIIISVRYYYKTKTQEQIQNNTLHSYEKPEESEVKKALPATFSLKVLK</sequence>
<accession>A0AAV1MB84</accession>
<feature type="domain" description="Reverse transcriptase" evidence="10">
    <location>
        <begin position="2"/>
        <end position="186"/>
    </location>
</feature>